<dbReference type="InterPro" id="IPR050144">
    <property type="entry name" value="AAE_transporter"/>
</dbReference>
<evidence type="ECO:0000313" key="7">
    <source>
        <dbReference type="Proteomes" id="UP000253034"/>
    </source>
</evidence>
<keyword evidence="2" id="KW-0238">DNA-binding</keyword>
<gene>
    <name evidence="6" type="ORF">DFR58_101198</name>
</gene>
<dbReference type="Proteomes" id="UP000253034">
    <property type="component" value="Unassembled WGS sequence"/>
</dbReference>
<reference evidence="6 7" key="1">
    <citation type="submission" date="2018-07" db="EMBL/GenBank/DDBJ databases">
        <title>Genomic Encyclopedia of Type Strains, Phase IV (KMG-IV): sequencing the most valuable type-strain genomes for metagenomic binning, comparative biology and taxonomic classification.</title>
        <authorList>
            <person name="Goeker M."/>
        </authorList>
    </citation>
    <scope>NUCLEOTIDE SEQUENCE [LARGE SCALE GENOMIC DNA]</scope>
    <source>
        <strain evidence="6 7">DSM 27016</strain>
    </source>
</reference>
<dbReference type="Pfam" id="PF02080">
    <property type="entry name" value="TrkA_C"/>
    <property type="match status" value="1"/>
</dbReference>
<dbReference type="PANTHER" id="PTHR30445:SF8">
    <property type="entry name" value="K(+)_H(+) ANTIPORTER SUBUNIT KHTT"/>
    <property type="match status" value="1"/>
</dbReference>
<dbReference type="InterPro" id="IPR036721">
    <property type="entry name" value="RCK_C_sf"/>
</dbReference>
<dbReference type="OrthoDB" id="226679at2"/>
<sequence>MNRQLNIDVPMYRKIALDMAGRICRGEFKEGDRIYGRSTLAGEYNVSPETVRRAVTLLEDMKVVKVSQGSGIRINSKQNAFEFIQRFENKESISSLRSDIKSLLAQKQSIEHEINSIVSKIIDYSDRLKNADPISPLEIEMDDDSHLIGKTVTDSKFWQNTGGTIIGIRRNGKLILSPGPYLGFEKGDHILVVGQMDVLERIKSFMKE</sequence>
<dbReference type="SUPFAM" id="SSF46785">
    <property type="entry name" value="Winged helix' DNA-binding domain"/>
    <property type="match status" value="1"/>
</dbReference>
<dbReference type="Pfam" id="PF00392">
    <property type="entry name" value="GntR"/>
    <property type="match status" value="1"/>
</dbReference>
<name>A0A369BMU0_9FIRM</name>
<evidence type="ECO:0000256" key="2">
    <source>
        <dbReference type="ARBA" id="ARBA00023125"/>
    </source>
</evidence>
<feature type="domain" description="HTH gntR-type" evidence="4">
    <location>
        <begin position="9"/>
        <end position="77"/>
    </location>
</feature>
<dbReference type="InterPro" id="IPR036390">
    <property type="entry name" value="WH_DNA-bd_sf"/>
</dbReference>
<dbReference type="InterPro" id="IPR000524">
    <property type="entry name" value="Tscrpt_reg_HTH_GntR"/>
</dbReference>
<keyword evidence="1" id="KW-0805">Transcription regulation</keyword>
<dbReference type="GO" id="GO:0003677">
    <property type="term" value="F:DNA binding"/>
    <property type="evidence" value="ECO:0007669"/>
    <property type="project" value="UniProtKB-KW"/>
</dbReference>
<dbReference type="InterPro" id="IPR036388">
    <property type="entry name" value="WH-like_DNA-bd_sf"/>
</dbReference>
<dbReference type="SMART" id="SM00345">
    <property type="entry name" value="HTH_GNTR"/>
    <property type="match status" value="1"/>
</dbReference>
<dbReference type="Gene3D" id="3.30.70.1450">
    <property type="entry name" value="Regulator of K+ conductance, C-terminal domain"/>
    <property type="match status" value="1"/>
</dbReference>
<dbReference type="SUPFAM" id="SSF116726">
    <property type="entry name" value="TrkA C-terminal domain-like"/>
    <property type="match status" value="1"/>
</dbReference>
<dbReference type="EMBL" id="QPJT01000001">
    <property type="protein sequence ID" value="RCX20994.1"/>
    <property type="molecule type" value="Genomic_DNA"/>
</dbReference>
<dbReference type="PANTHER" id="PTHR30445">
    <property type="entry name" value="K(+)_H(+) ANTIPORTER SUBUNIT KHTT"/>
    <property type="match status" value="1"/>
</dbReference>
<dbReference type="AlphaFoldDB" id="A0A369BMU0"/>
<organism evidence="6 7">
    <name type="scientific">Anaerobacterium chartisolvens</name>
    <dbReference type="NCBI Taxonomy" id="1297424"/>
    <lineage>
        <taxon>Bacteria</taxon>
        <taxon>Bacillati</taxon>
        <taxon>Bacillota</taxon>
        <taxon>Clostridia</taxon>
        <taxon>Eubacteriales</taxon>
        <taxon>Oscillospiraceae</taxon>
        <taxon>Anaerobacterium</taxon>
    </lineage>
</organism>
<protein>
    <submittedName>
        <fullName evidence="6">GntR family transcriptional regulator</fullName>
    </submittedName>
</protein>
<evidence type="ECO:0000313" key="6">
    <source>
        <dbReference type="EMBL" id="RCX20994.1"/>
    </source>
</evidence>
<comment type="caution">
    <text evidence="6">The sequence shown here is derived from an EMBL/GenBank/DDBJ whole genome shotgun (WGS) entry which is preliminary data.</text>
</comment>
<dbReference type="CDD" id="cd07377">
    <property type="entry name" value="WHTH_GntR"/>
    <property type="match status" value="1"/>
</dbReference>
<evidence type="ECO:0000259" key="5">
    <source>
        <dbReference type="PROSITE" id="PS51202"/>
    </source>
</evidence>
<dbReference type="InterPro" id="IPR006037">
    <property type="entry name" value="RCK_C"/>
</dbReference>
<feature type="domain" description="RCK C-terminal" evidence="5">
    <location>
        <begin position="123"/>
        <end position="208"/>
    </location>
</feature>
<dbReference type="PROSITE" id="PS51202">
    <property type="entry name" value="RCK_C"/>
    <property type="match status" value="1"/>
</dbReference>
<dbReference type="GO" id="GO:0008324">
    <property type="term" value="F:monoatomic cation transmembrane transporter activity"/>
    <property type="evidence" value="ECO:0007669"/>
    <property type="project" value="InterPro"/>
</dbReference>
<dbReference type="Gene3D" id="1.10.10.10">
    <property type="entry name" value="Winged helix-like DNA-binding domain superfamily/Winged helix DNA-binding domain"/>
    <property type="match status" value="1"/>
</dbReference>
<dbReference type="RefSeq" id="WP_114295940.1">
    <property type="nucleotide sequence ID" value="NZ_QPJT01000001.1"/>
</dbReference>
<proteinExistence type="predicted"/>
<keyword evidence="3" id="KW-0804">Transcription</keyword>
<keyword evidence="7" id="KW-1185">Reference proteome</keyword>
<dbReference type="GO" id="GO:0003700">
    <property type="term" value="F:DNA-binding transcription factor activity"/>
    <property type="evidence" value="ECO:0007669"/>
    <property type="project" value="InterPro"/>
</dbReference>
<dbReference type="GO" id="GO:0006813">
    <property type="term" value="P:potassium ion transport"/>
    <property type="evidence" value="ECO:0007669"/>
    <property type="project" value="InterPro"/>
</dbReference>
<evidence type="ECO:0000256" key="1">
    <source>
        <dbReference type="ARBA" id="ARBA00023015"/>
    </source>
</evidence>
<evidence type="ECO:0000259" key="4">
    <source>
        <dbReference type="PROSITE" id="PS50949"/>
    </source>
</evidence>
<dbReference type="PROSITE" id="PS50949">
    <property type="entry name" value="HTH_GNTR"/>
    <property type="match status" value="1"/>
</dbReference>
<evidence type="ECO:0000256" key="3">
    <source>
        <dbReference type="ARBA" id="ARBA00023163"/>
    </source>
</evidence>
<accession>A0A369BMU0</accession>